<accession>Q112M4</accession>
<feature type="region of interest" description="Disordered" evidence="1">
    <location>
        <begin position="88"/>
        <end position="124"/>
    </location>
</feature>
<dbReference type="EMBL" id="CP000393">
    <property type="protein sequence ID" value="ABG51550.1"/>
    <property type="molecule type" value="Genomic_DNA"/>
</dbReference>
<proteinExistence type="predicted"/>
<name>Q112M4_TRIEI</name>
<organism evidence="2">
    <name type="scientific">Trichodesmium erythraeum (strain IMS101)</name>
    <dbReference type="NCBI Taxonomy" id="203124"/>
    <lineage>
        <taxon>Bacteria</taxon>
        <taxon>Bacillati</taxon>
        <taxon>Cyanobacteriota</taxon>
        <taxon>Cyanophyceae</taxon>
        <taxon>Oscillatoriophycideae</taxon>
        <taxon>Oscillatoriales</taxon>
        <taxon>Microcoleaceae</taxon>
        <taxon>Trichodesmium</taxon>
    </lineage>
</organism>
<protein>
    <submittedName>
        <fullName evidence="2">Uncharacterized protein</fullName>
    </submittedName>
</protein>
<feature type="compositionally biased region" description="Basic and acidic residues" evidence="1">
    <location>
        <begin position="88"/>
        <end position="108"/>
    </location>
</feature>
<dbReference type="STRING" id="203124.Tery_2328"/>
<dbReference type="AlphaFoldDB" id="Q112M4"/>
<evidence type="ECO:0000256" key="1">
    <source>
        <dbReference type="SAM" id="MobiDB-lite"/>
    </source>
</evidence>
<dbReference type="KEGG" id="ter:Tery_2328"/>
<dbReference type="HOGENOM" id="CLU_1854345_0_0_3"/>
<evidence type="ECO:0000313" key="2">
    <source>
        <dbReference type="EMBL" id="ABG51550.1"/>
    </source>
</evidence>
<reference evidence="2" key="1">
    <citation type="submission" date="2006-06" db="EMBL/GenBank/DDBJ databases">
        <title>Complete sequence of Trichodesmium erythraeum IMS101.</title>
        <authorList>
            <consortium name="US DOE Joint Genome Institute"/>
            <person name="Copeland A."/>
            <person name="Lucas S."/>
            <person name="Lapidus A."/>
            <person name="Barry K."/>
            <person name="Detter J.C."/>
            <person name="Glavina del Rio T."/>
            <person name="Hammon N."/>
            <person name="Israni S."/>
            <person name="Dalin E."/>
            <person name="Tice H."/>
            <person name="Pitluck S."/>
            <person name="Kiss H."/>
            <person name="Munk A.C."/>
            <person name="Brettin T."/>
            <person name="Bruce D."/>
            <person name="Han C."/>
            <person name="Tapia R."/>
            <person name="Gilna P."/>
            <person name="Schmutz J."/>
            <person name="Larimer F."/>
            <person name="Land M."/>
            <person name="Hauser L."/>
            <person name="Kyrpides N."/>
            <person name="Kim E."/>
            <person name="Richardson P."/>
        </authorList>
    </citation>
    <scope>NUCLEOTIDE SEQUENCE [LARGE SCALE GENOMIC DNA]</scope>
    <source>
        <strain evidence="2">IMS101</strain>
    </source>
</reference>
<sequence length="138" mass="16409">MFTSQQVYLLAMNNSARRISFSKNQSIVPRKKYDSSTYLNIYQSVVRKEHLSREMNRIQERCDQIKEEIAFLDKKIKNEKMTLKDQKVEEINEEKESKSSEINEEKKSKPSYQPKINELKNQTSMPVQSKFKTINFGY</sequence>
<gene>
    <name evidence="2" type="ordered locus">Tery_2328</name>
</gene>